<dbReference type="Pfam" id="PF00078">
    <property type="entry name" value="RVT_1"/>
    <property type="match status" value="1"/>
</dbReference>
<dbReference type="Gene3D" id="3.60.10.10">
    <property type="entry name" value="Endonuclease/exonuclease/phosphatase"/>
    <property type="match status" value="1"/>
</dbReference>
<evidence type="ECO:0000313" key="3">
    <source>
        <dbReference type="EMBL" id="JAR90603.1"/>
    </source>
</evidence>
<feature type="domain" description="Reverse transcriptase" evidence="2">
    <location>
        <begin position="468"/>
        <end position="734"/>
    </location>
</feature>
<feature type="non-terminal residue" evidence="3">
    <location>
        <position position="1"/>
    </location>
</feature>
<dbReference type="PANTHER" id="PTHR33395:SF22">
    <property type="entry name" value="REVERSE TRANSCRIPTASE DOMAIN-CONTAINING PROTEIN"/>
    <property type="match status" value="1"/>
</dbReference>
<evidence type="ECO:0000256" key="1">
    <source>
        <dbReference type="SAM" id="MobiDB-lite"/>
    </source>
</evidence>
<dbReference type="PANTHER" id="PTHR33395">
    <property type="entry name" value="TRANSCRIPTASE, PUTATIVE-RELATED-RELATED"/>
    <property type="match status" value="1"/>
</dbReference>
<dbReference type="PROSITE" id="PS50878">
    <property type="entry name" value="RT_POL"/>
    <property type="match status" value="1"/>
</dbReference>
<sequence>LNINARSVVNKVVDFESLILTYSPHVIVVTETWLNHDIADHEIVPPGYRMLRKDRDRRGGGVAVILRDELLVTRLADIPDLECLWVKTGLGKVTIVIGACYRPPNSDSSFFIKLNEYVTSNNLGEQNLILAGDFNTPEIDWLSAYPVPLSSQAEPLVDMAFFHNLIQLVKCETRVCGSARSTLDLVFVSNTLAQKDPVISALDAISDHKTVHLSLSIAAKTEKQSKTVYVPDFARANDVCILDELDDAFCEFSAISDSNQCNVDELWLFFKSLALRCIKDYVPKIKKMTHKKNPWMTRDIIHLVRKINRVKKSRKRQPNNGRSRNLDDLRQQLKESIEAAKQKYHSETLPNFMLTSPAKFWRYLSPRKMMISSLKVAGEHVSDKAKLANCFNLYFKSTFTIDNNTHPTFDAPTNTPPLNDLTICEDGIFSLLLDLDVKKSTGIDNVPNAFLRRYAEWCAKYLTVIFQRSLDSGKVPTEWKYAKVIPVFKAEDRELVTNYRPISLLCTAGKVLEHVLFTHICHFLESSNLLHPRQHGFRKALSTSTQLVETTHYFSEVLNRRGQVDVVFLDFSKAFDQVSHPKLLIKLKAILRNDMITNWISDYLTLRRQGVVIDGSISEPVFVDSGVPQGYVLGPLLFLIFINDILDDIPVQINLFADDCVLYTEISSPGDHLLIDASLEKINLWCAKWQMTLNVKKTVFMNITRKKNISHFSYSIDGVPLQKVESFKYLGVIITSDLRWNDHIDYISRRAFQKLGYLRRSLGRSSVSAKLTAFKTYVRPILEYAGVVWDPHTEVNKNKLEKIQRRAVRFIYSSYSWSVSPSQLLQNANLESLENRRRRDSLKFLYLIINDQLKINKNKYISFFQPRLTRRSHQLSIREFSAKNNVFHHSFFPRTVREWNSLPADVVNSPTLSSFLSQIG</sequence>
<dbReference type="InterPro" id="IPR005135">
    <property type="entry name" value="Endo/exonuclease/phosphatase"/>
</dbReference>
<dbReference type="SUPFAM" id="SSF56672">
    <property type="entry name" value="DNA/RNA polymerases"/>
    <property type="match status" value="1"/>
</dbReference>
<dbReference type="InterPro" id="IPR000477">
    <property type="entry name" value="RT_dom"/>
</dbReference>
<dbReference type="AlphaFoldDB" id="A0A147BII4"/>
<dbReference type="Pfam" id="PF14529">
    <property type="entry name" value="Exo_endo_phos_2"/>
    <property type="match status" value="1"/>
</dbReference>
<feature type="region of interest" description="Disordered" evidence="1">
    <location>
        <begin position="310"/>
        <end position="329"/>
    </location>
</feature>
<protein>
    <submittedName>
        <fullName evidence="3">Putative rna-directed dna polymerase from mobile element jockey-like protein</fullName>
    </submittedName>
</protein>
<proteinExistence type="predicted"/>
<name>A0A147BII4_IXORI</name>
<keyword evidence="3" id="KW-0808">Transferase</keyword>
<keyword evidence="3" id="KW-0548">Nucleotidyltransferase</keyword>
<evidence type="ECO:0000259" key="2">
    <source>
        <dbReference type="PROSITE" id="PS50878"/>
    </source>
</evidence>
<dbReference type="PRINTS" id="PR01345">
    <property type="entry name" value="CERVTRCPTASE"/>
</dbReference>
<dbReference type="GO" id="GO:0003964">
    <property type="term" value="F:RNA-directed DNA polymerase activity"/>
    <property type="evidence" value="ECO:0007669"/>
    <property type="project" value="UniProtKB-KW"/>
</dbReference>
<dbReference type="CDD" id="cd01650">
    <property type="entry name" value="RT_nLTR_like"/>
    <property type="match status" value="1"/>
</dbReference>
<organism evidence="3">
    <name type="scientific">Ixodes ricinus</name>
    <name type="common">Common tick</name>
    <name type="synonym">Acarus ricinus</name>
    <dbReference type="NCBI Taxonomy" id="34613"/>
    <lineage>
        <taxon>Eukaryota</taxon>
        <taxon>Metazoa</taxon>
        <taxon>Ecdysozoa</taxon>
        <taxon>Arthropoda</taxon>
        <taxon>Chelicerata</taxon>
        <taxon>Arachnida</taxon>
        <taxon>Acari</taxon>
        <taxon>Parasitiformes</taxon>
        <taxon>Ixodida</taxon>
        <taxon>Ixodoidea</taxon>
        <taxon>Ixodidae</taxon>
        <taxon>Ixodinae</taxon>
        <taxon>Ixodes</taxon>
    </lineage>
</organism>
<dbReference type="SUPFAM" id="SSF56219">
    <property type="entry name" value="DNase I-like"/>
    <property type="match status" value="1"/>
</dbReference>
<dbReference type="InterPro" id="IPR043502">
    <property type="entry name" value="DNA/RNA_pol_sf"/>
</dbReference>
<keyword evidence="3" id="KW-0695">RNA-directed DNA polymerase</keyword>
<reference evidence="3" key="1">
    <citation type="journal article" date="2018" name="PLoS Negl. Trop. Dis.">
        <title>Sialome diversity of ticks revealed by RNAseq of single tick salivary glands.</title>
        <authorList>
            <person name="Perner J."/>
            <person name="Kropackova S."/>
            <person name="Kopacek P."/>
            <person name="Ribeiro J.M."/>
        </authorList>
    </citation>
    <scope>NUCLEOTIDE SEQUENCE</scope>
    <source>
        <strain evidence="3">Siblings of single egg batch collected in Ceske Budejovice</strain>
        <tissue evidence="3">Salivary glands</tissue>
    </source>
</reference>
<dbReference type="EMBL" id="GEGO01004801">
    <property type="protein sequence ID" value="JAR90603.1"/>
    <property type="molecule type" value="Transcribed_RNA"/>
</dbReference>
<accession>A0A147BII4</accession>
<dbReference type="InterPro" id="IPR036691">
    <property type="entry name" value="Endo/exonu/phosph_ase_sf"/>
</dbReference>